<evidence type="ECO:0008006" key="2">
    <source>
        <dbReference type="Google" id="ProtNLM"/>
    </source>
</evidence>
<protein>
    <recommendedName>
        <fullName evidence="2">Type II toxin-antitoxin system RelE/ParE family toxin</fullName>
    </recommendedName>
</protein>
<accession>X1DPW3</accession>
<comment type="caution">
    <text evidence="1">The sequence shown here is derived from an EMBL/GenBank/DDBJ whole genome shotgun (WGS) entry which is preliminary data.</text>
</comment>
<dbReference type="AlphaFoldDB" id="X1DPW3"/>
<gene>
    <name evidence="1" type="ORF">S01H4_65127</name>
</gene>
<evidence type="ECO:0000313" key="1">
    <source>
        <dbReference type="EMBL" id="GAH22986.1"/>
    </source>
</evidence>
<sequence>VWPYRIIYQYSENDKTIFINIIQYRQSAYK</sequence>
<dbReference type="EMBL" id="BART01039736">
    <property type="protein sequence ID" value="GAH22986.1"/>
    <property type="molecule type" value="Genomic_DNA"/>
</dbReference>
<proteinExistence type="predicted"/>
<reference evidence="1" key="1">
    <citation type="journal article" date="2014" name="Front. Microbiol.">
        <title>High frequency of phylogenetically diverse reductive dehalogenase-homologous genes in deep subseafloor sedimentary metagenomes.</title>
        <authorList>
            <person name="Kawai M."/>
            <person name="Futagami T."/>
            <person name="Toyoda A."/>
            <person name="Takaki Y."/>
            <person name="Nishi S."/>
            <person name="Hori S."/>
            <person name="Arai W."/>
            <person name="Tsubouchi T."/>
            <person name="Morono Y."/>
            <person name="Uchiyama I."/>
            <person name="Ito T."/>
            <person name="Fujiyama A."/>
            <person name="Inagaki F."/>
            <person name="Takami H."/>
        </authorList>
    </citation>
    <scope>NUCLEOTIDE SEQUENCE</scope>
    <source>
        <strain evidence="1">Expedition CK06-06</strain>
    </source>
</reference>
<organism evidence="1">
    <name type="scientific">marine sediment metagenome</name>
    <dbReference type="NCBI Taxonomy" id="412755"/>
    <lineage>
        <taxon>unclassified sequences</taxon>
        <taxon>metagenomes</taxon>
        <taxon>ecological metagenomes</taxon>
    </lineage>
</organism>
<feature type="non-terminal residue" evidence="1">
    <location>
        <position position="1"/>
    </location>
</feature>
<name>X1DPW3_9ZZZZ</name>